<accession>A0ABT2RY66</accession>
<sequence length="126" mass="14603">MERTITVDGKEVKMRASALIPRLYRFKFGRDMIRDLAQLKKNFEAVTKDMGDASEDEKKEAQLTVMDLTVFENTAWLMAKHADANIPDDPDEWLQGFEMFSIYEVLPQILELWEGTNRTTAISKKK</sequence>
<gene>
    <name evidence="1" type="ORF">OCV63_10255</name>
</gene>
<name>A0ABT2RY66_9FIRM</name>
<proteinExistence type="predicted"/>
<reference evidence="1 2" key="1">
    <citation type="journal article" date="2021" name="ISME Commun">
        <title>Automated analysis of genomic sequences facilitates high-throughput and comprehensive description of bacteria.</title>
        <authorList>
            <person name="Hitch T.C.A."/>
        </authorList>
    </citation>
    <scope>NUCLEOTIDE SEQUENCE [LARGE SCALE GENOMIC DNA]</scope>
    <source>
        <strain evidence="1 2">Sanger_04</strain>
    </source>
</reference>
<dbReference type="Proteomes" id="UP001652461">
    <property type="component" value="Unassembled WGS sequence"/>
</dbReference>
<keyword evidence="2" id="KW-1185">Reference proteome</keyword>
<evidence type="ECO:0008006" key="3">
    <source>
        <dbReference type="Google" id="ProtNLM"/>
    </source>
</evidence>
<evidence type="ECO:0000313" key="1">
    <source>
        <dbReference type="EMBL" id="MCU6697278.1"/>
    </source>
</evidence>
<dbReference type="EMBL" id="JAOQKC010000012">
    <property type="protein sequence ID" value="MCU6697278.1"/>
    <property type="molecule type" value="Genomic_DNA"/>
</dbReference>
<organism evidence="1 2">
    <name type="scientific">Laedolimicola ammoniilytica</name>
    <dbReference type="NCBI Taxonomy" id="2981771"/>
    <lineage>
        <taxon>Bacteria</taxon>
        <taxon>Bacillati</taxon>
        <taxon>Bacillota</taxon>
        <taxon>Clostridia</taxon>
        <taxon>Lachnospirales</taxon>
        <taxon>Lachnospiraceae</taxon>
        <taxon>Laedolimicola</taxon>
    </lineage>
</organism>
<comment type="caution">
    <text evidence="1">The sequence shown here is derived from an EMBL/GenBank/DDBJ whole genome shotgun (WGS) entry which is preliminary data.</text>
</comment>
<evidence type="ECO:0000313" key="2">
    <source>
        <dbReference type="Proteomes" id="UP001652461"/>
    </source>
</evidence>
<dbReference type="RefSeq" id="WP_158363731.1">
    <property type="nucleotide sequence ID" value="NZ_JAOQKC010000012.1"/>
</dbReference>
<protein>
    <recommendedName>
        <fullName evidence="3">Tail assembly chaperone</fullName>
    </recommendedName>
</protein>